<feature type="compositionally biased region" description="Basic and acidic residues" evidence="1">
    <location>
        <begin position="16"/>
        <end position="36"/>
    </location>
</feature>
<feature type="region of interest" description="Disordered" evidence="1">
    <location>
        <begin position="86"/>
        <end position="154"/>
    </location>
</feature>
<dbReference type="EMBL" id="JALLAZ020000469">
    <property type="protein sequence ID" value="KAL3794457.1"/>
    <property type="molecule type" value="Genomic_DNA"/>
</dbReference>
<protein>
    <submittedName>
        <fullName evidence="2">Uncharacterized protein</fullName>
    </submittedName>
</protein>
<sequence>MTIFERLAGNGTAASKAREAEAKERREQLQQRRLRDAGALSPRTKNPTKLQHLNPPQDQFDPLKIPTRTPTQKDEFFNRLATHETISSAAHHSPGDSERLSSPRKIASPRDGNAVHNRLYRQETACSKAHHTKEDAERARSPKNSHPAPPPSLLKRHVEHDAASSPQIPIKMKLHIRSKEEKNEGKFYGNLDISQNNVRKCINSFHSGKISAHALAFDVITALFDRDFTPGPHWDRGSAKVEELDLVIDKTLLNGEEGEKFECFGVEKEAVLDWKGVYRVAKSDATIKISSGNLYVDEYSYFLTA</sequence>
<proteinExistence type="predicted"/>
<accession>A0ABD3Q2D1</accession>
<dbReference type="Proteomes" id="UP001530315">
    <property type="component" value="Unassembled WGS sequence"/>
</dbReference>
<evidence type="ECO:0000256" key="1">
    <source>
        <dbReference type="SAM" id="MobiDB-lite"/>
    </source>
</evidence>
<keyword evidence="3" id="KW-1185">Reference proteome</keyword>
<organism evidence="2 3">
    <name type="scientific">Stephanodiscus triporus</name>
    <dbReference type="NCBI Taxonomy" id="2934178"/>
    <lineage>
        <taxon>Eukaryota</taxon>
        <taxon>Sar</taxon>
        <taxon>Stramenopiles</taxon>
        <taxon>Ochrophyta</taxon>
        <taxon>Bacillariophyta</taxon>
        <taxon>Coscinodiscophyceae</taxon>
        <taxon>Thalassiosirophycidae</taxon>
        <taxon>Stephanodiscales</taxon>
        <taxon>Stephanodiscaceae</taxon>
        <taxon>Stephanodiscus</taxon>
    </lineage>
</organism>
<evidence type="ECO:0000313" key="2">
    <source>
        <dbReference type="EMBL" id="KAL3794457.1"/>
    </source>
</evidence>
<reference evidence="2 3" key="1">
    <citation type="submission" date="2024-10" db="EMBL/GenBank/DDBJ databases">
        <title>Updated reference genomes for cyclostephanoid diatoms.</title>
        <authorList>
            <person name="Roberts W.R."/>
            <person name="Alverson A.J."/>
        </authorList>
    </citation>
    <scope>NUCLEOTIDE SEQUENCE [LARGE SCALE GENOMIC DNA]</scope>
    <source>
        <strain evidence="2 3">AJA276-08</strain>
    </source>
</reference>
<feature type="region of interest" description="Disordered" evidence="1">
    <location>
        <begin position="1"/>
        <end position="70"/>
    </location>
</feature>
<feature type="compositionally biased region" description="Polar residues" evidence="1">
    <location>
        <begin position="43"/>
        <end position="57"/>
    </location>
</feature>
<name>A0ABD3Q2D1_9STRA</name>
<evidence type="ECO:0000313" key="3">
    <source>
        <dbReference type="Proteomes" id="UP001530315"/>
    </source>
</evidence>
<dbReference type="AlphaFoldDB" id="A0ABD3Q2D1"/>
<comment type="caution">
    <text evidence="2">The sequence shown here is derived from an EMBL/GenBank/DDBJ whole genome shotgun (WGS) entry which is preliminary data.</text>
</comment>
<gene>
    <name evidence="2" type="ORF">ACHAW5_011034</name>
</gene>